<gene>
    <name evidence="12" type="ORF">NIES80_22070</name>
</gene>
<feature type="domain" description="Cation efflux protein cytoplasmic" evidence="11">
    <location>
        <begin position="227"/>
        <end position="299"/>
    </location>
</feature>
<sequence length="315" mass="34312">MTQDNHHEHHHHHGHGHHHHSHAPATFTRAFAIGTVLNLGFVLCEITYGYLAHSLALFADAGHNLGDVLGLLLAWGASSLSRRPPSHRYTYGLRASSILAALTNAVVLLLSMGAIGWEAIRRFNDSTSVSGETIIGVAMVGIIINTLTAMMFMSGRKSDLNIRGAFLHMAADALLSLGVVVAGIAILFTHWVWLDPLVSLIVVVVVVIGTWQLLRDSINLALDGVPAGIELRAVKNYLMERPGVSKIHDLHIWAMSTTETALTVHLVMPEGYPGDAFLWEVCRKLEHHFGIKHATIQVETGDSAYPCALEPDHVV</sequence>
<evidence type="ECO:0000256" key="8">
    <source>
        <dbReference type="SAM" id="MobiDB-lite"/>
    </source>
</evidence>
<dbReference type="InterPro" id="IPR027469">
    <property type="entry name" value="Cation_efflux_TMD_sf"/>
</dbReference>
<feature type="transmembrane region" description="Helical" evidence="9">
    <location>
        <begin position="133"/>
        <end position="153"/>
    </location>
</feature>
<name>A0A480AHE4_9CYAN</name>
<evidence type="ECO:0000256" key="7">
    <source>
        <dbReference type="ARBA" id="ARBA00023136"/>
    </source>
</evidence>
<evidence type="ECO:0000256" key="9">
    <source>
        <dbReference type="SAM" id="Phobius"/>
    </source>
</evidence>
<dbReference type="AlphaFoldDB" id="A0A480AHE4"/>
<dbReference type="EMBL" id="BJCF01000022">
    <property type="protein sequence ID" value="GCL42501.1"/>
    <property type="molecule type" value="Genomic_DNA"/>
</dbReference>
<feature type="transmembrane region" description="Helical" evidence="9">
    <location>
        <begin position="165"/>
        <end position="191"/>
    </location>
</feature>
<evidence type="ECO:0000256" key="6">
    <source>
        <dbReference type="ARBA" id="ARBA00023065"/>
    </source>
</evidence>
<evidence type="ECO:0000259" key="10">
    <source>
        <dbReference type="Pfam" id="PF01545"/>
    </source>
</evidence>
<comment type="caution">
    <text evidence="12">The sequence shown here is derived from an EMBL/GenBank/DDBJ whole genome shotgun (WGS) entry which is preliminary data.</text>
</comment>
<feature type="transmembrane region" description="Helical" evidence="9">
    <location>
        <begin position="197"/>
        <end position="214"/>
    </location>
</feature>
<dbReference type="InterPro" id="IPR058533">
    <property type="entry name" value="Cation_efflux_TM"/>
</dbReference>
<feature type="region of interest" description="Disordered" evidence="8">
    <location>
        <begin position="1"/>
        <end position="22"/>
    </location>
</feature>
<dbReference type="PANTHER" id="PTHR11562">
    <property type="entry name" value="CATION EFFLUX PROTEIN/ ZINC TRANSPORTER"/>
    <property type="match status" value="1"/>
</dbReference>
<dbReference type="Pfam" id="PF01545">
    <property type="entry name" value="Cation_efflux"/>
    <property type="match status" value="1"/>
</dbReference>
<reference evidence="13" key="1">
    <citation type="submission" date="2019-02" db="EMBL/GenBank/DDBJ databases">
        <title>Draft genome sequence of Dolichospermum planctonicum NIES-80.</title>
        <authorList>
            <person name="Yamaguchi H."/>
            <person name="Suzuki S."/>
            <person name="Kawachi M."/>
        </authorList>
    </citation>
    <scope>NUCLEOTIDE SEQUENCE [LARGE SCALE GENOMIC DNA]</scope>
    <source>
        <strain evidence="13">NIES-80</strain>
    </source>
</reference>
<evidence type="ECO:0000256" key="3">
    <source>
        <dbReference type="ARBA" id="ARBA00022448"/>
    </source>
</evidence>
<dbReference type="InterPro" id="IPR027470">
    <property type="entry name" value="Cation_efflux_CTD"/>
</dbReference>
<dbReference type="NCBIfam" id="TIGR01297">
    <property type="entry name" value="CDF"/>
    <property type="match status" value="1"/>
</dbReference>
<evidence type="ECO:0000313" key="13">
    <source>
        <dbReference type="Proteomes" id="UP000299367"/>
    </source>
</evidence>
<dbReference type="PANTHER" id="PTHR11562:SF17">
    <property type="entry name" value="RE54080P-RELATED"/>
    <property type="match status" value="1"/>
</dbReference>
<accession>A0A480AHE4</accession>
<dbReference type="Proteomes" id="UP000299367">
    <property type="component" value="Unassembled WGS sequence"/>
</dbReference>
<feature type="compositionally biased region" description="Basic residues" evidence="8">
    <location>
        <begin position="8"/>
        <end position="22"/>
    </location>
</feature>
<dbReference type="InterPro" id="IPR036837">
    <property type="entry name" value="Cation_efflux_CTD_sf"/>
</dbReference>
<evidence type="ECO:0000313" key="12">
    <source>
        <dbReference type="EMBL" id="GCL42501.1"/>
    </source>
</evidence>
<dbReference type="InterPro" id="IPR002524">
    <property type="entry name" value="Cation_efflux"/>
</dbReference>
<dbReference type="Pfam" id="PF16916">
    <property type="entry name" value="ZT_dimer"/>
    <property type="match status" value="1"/>
</dbReference>
<keyword evidence="5 9" id="KW-1133">Transmembrane helix</keyword>
<evidence type="ECO:0000259" key="11">
    <source>
        <dbReference type="Pfam" id="PF16916"/>
    </source>
</evidence>
<organism evidence="12 13">
    <name type="scientific">Dolichospermum planctonicum</name>
    <dbReference type="NCBI Taxonomy" id="136072"/>
    <lineage>
        <taxon>Bacteria</taxon>
        <taxon>Bacillati</taxon>
        <taxon>Cyanobacteriota</taxon>
        <taxon>Cyanophyceae</taxon>
        <taxon>Nostocales</taxon>
        <taxon>Aphanizomenonaceae</taxon>
        <taxon>Dolichospermum</taxon>
    </lineage>
</organism>
<dbReference type="GO" id="GO:0005385">
    <property type="term" value="F:zinc ion transmembrane transporter activity"/>
    <property type="evidence" value="ECO:0007669"/>
    <property type="project" value="TreeGrafter"/>
</dbReference>
<keyword evidence="3" id="KW-0813">Transport</keyword>
<proteinExistence type="inferred from homology"/>
<evidence type="ECO:0000256" key="1">
    <source>
        <dbReference type="ARBA" id="ARBA00004141"/>
    </source>
</evidence>
<evidence type="ECO:0000256" key="4">
    <source>
        <dbReference type="ARBA" id="ARBA00022692"/>
    </source>
</evidence>
<feature type="domain" description="Cation efflux protein transmembrane" evidence="10">
    <location>
        <begin position="33"/>
        <end position="218"/>
    </location>
</feature>
<keyword evidence="6" id="KW-0406">Ion transport</keyword>
<dbReference type="SUPFAM" id="SSF161111">
    <property type="entry name" value="Cation efflux protein transmembrane domain-like"/>
    <property type="match status" value="1"/>
</dbReference>
<keyword evidence="7 9" id="KW-0472">Membrane</keyword>
<keyword evidence="4 9" id="KW-0812">Transmembrane</keyword>
<dbReference type="Gene3D" id="1.20.1510.10">
    <property type="entry name" value="Cation efflux protein transmembrane domain"/>
    <property type="match status" value="1"/>
</dbReference>
<comment type="subcellular location">
    <subcellularLocation>
        <location evidence="1">Membrane</location>
        <topology evidence="1">Multi-pass membrane protein</topology>
    </subcellularLocation>
</comment>
<dbReference type="OrthoDB" id="9809646at2"/>
<dbReference type="InterPro" id="IPR050681">
    <property type="entry name" value="CDF/SLC30A"/>
</dbReference>
<evidence type="ECO:0000256" key="5">
    <source>
        <dbReference type="ARBA" id="ARBA00022989"/>
    </source>
</evidence>
<dbReference type="GO" id="GO:0005886">
    <property type="term" value="C:plasma membrane"/>
    <property type="evidence" value="ECO:0007669"/>
    <property type="project" value="TreeGrafter"/>
</dbReference>
<feature type="transmembrane region" description="Helical" evidence="9">
    <location>
        <begin position="98"/>
        <end position="117"/>
    </location>
</feature>
<evidence type="ECO:0000256" key="2">
    <source>
        <dbReference type="ARBA" id="ARBA00008873"/>
    </source>
</evidence>
<protein>
    <submittedName>
        <fullName evidence="12">Cation efflux system protein</fullName>
    </submittedName>
</protein>
<feature type="transmembrane region" description="Helical" evidence="9">
    <location>
        <begin position="30"/>
        <end position="51"/>
    </location>
</feature>
<dbReference type="RefSeq" id="WP_137908102.1">
    <property type="nucleotide sequence ID" value="NZ_BJCF01000022.1"/>
</dbReference>
<comment type="similarity">
    <text evidence="2">Belongs to the cation diffusion facilitator (CDF) transporter (TC 2.A.4) family. SLC30A subfamily.</text>
</comment>
<dbReference type="SUPFAM" id="SSF160240">
    <property type="entry name" value="Cation efflux protein cytoplasmic domain-like"/>
    <property type="match status" value="1"/>
</dbReference>